<organism evidence="3">
    <name type="scientific">Vibrio sp. F12 FF_152</name>
    <dbReference type="NCBI Taxonomy" id="1652829"/>
    <lineage>
        <taxon>Bacteria</taxon>
        <taxon>Pseudomonadati</taxon>
        <taxon>Pseudomonadota</taxon>
        <taxon>Gammaproteobacteria</taxon>
        <taxon>Vibrionales</taxon>
        <taxon>Vibrionaceae</taxon>
        <taxon>Vibrio</taxon>
    </lineage>
</organism>
<evidence type="ECO:0000259" key="2">
    <source>
        <dbReference type="Pfam" id="PF07916"/>
    </source>
</evidence>
<dbReference type="InterPro" id="IPR012931">
    <property type="entry name" value="TraG_N_Proteobacteria"/>
</dbReference>
<sequence>MRALNAVAAFFASDSFSSLIAISLMFGAVTTFAYFTLTRDTKHIYTFAVIFTLVPLLLINQKGRVQIIDLTEPTGVYAVDNVPYIVAIPTWFFLP</sequence>
<keyword evidence="1" id="KW-0812">Transmembrane</keyword>
<dbReference type="Pfam" id="PF07916">
    <property type="entry name" value="TraG_N"/>
    <property type="match status" value="1"/>
</dbReference>
<reference evidence="3" key="1">
    <citation type="journal article" date="2015" name="MBio">
        <title>Eco-Evolutionary Dynamics of Episomes among Ecologically Cohesive Bacterial Populations.</title>
        <authorList>
            <person name="Xue H."/>
            <person name="Cordero O.X."/>
            <person name="Camas F.M."/>
            <person name="Trimble W."/>
            <person name="Meyer F."/>
            <person name="Guglielmini J."/>
            <person name="Rocha E.P."/>
            <person name="Polz M.F."/>
        </authorList>
    </citation>
    <scope>NUCLEOTIDE SEQUENCE</scope>
    <source>
        <strain evidence="3">F12 FF_152</strain>
    </source>
</reference>
<name>A0A0H4A2F1_9VIBR</name>
<feature type="domain" description="TraG N-terminal Proteobacteria" evidence="2">
    <location>
        <begin position="3"/>
        <end position="90"/>
    </location>
</feature>
<evidence type="ECO:0000256" key="1">
    <source>
        <dbReference type="SAM" id="Phobius"/>
    </source>
</evidence>
<keyword evidence="1" id="KW-1133">Transmembrane helix</keyword>
<keyword evidence="1" id="KW-0472">Membrane</keyword>
<evidence type="ECO:0000313" key="3">
    <source>
        <dbReference type="EMBL" id="AKN40409.1"/>
    </source>
</evidence>
<protein>
    <submittedName>
        <fullName evidence="3">IncF plasmid conjugative transfer protein TraG</fullName>
    </submittedName>
</protein>
<dbReference type="EMBL" id="KP795693">
    <property type="protein sequence ID" value="AKN40409.1"/>
    <property type="molecule type" value="Genomic_DNA"/>
</dbReference>
<dbReference type="AlphaFoldDB" id="A0A0H4A2F1"/>
<proteinExistence type="predicted"/>
<accession>A0A0H4A2F1</accession>
<feature type="transmembrane region" description="Helical" evidence="1">
    <location>
        <begin position="7"/>
        <end position="37"/>
    </location>
</feature>
<feature type="transmembrane region" description="Helical" evidence="1">
    <location>
        <begin position="43"/>
        <end position="59"/>
    </location>
</feature>